<dbReference type="KEGG" id="gog:C1280_10205"/>
<sequence>MVLRVVRVRAGAARRREVRWWVASGVPRHGAWGRWWLRSAAPVGGLRGCAAWGVCPGTADVSEPNPALHLTPPSDLGRTADPVMALQVSSLFGHPEALDHACGGGVRVVRGA</sequence>
<organism evidence="1 2">
    <name type="scientific">Gemmata obscuriglobus</name>
    <dbReference type="NCBI Taxonomy" id="114"/>
    <lineage>
        <taxon>Bacteria</taxon>
        <taxon>Pseudomonadati</taxon>
        <taxon>Planctomycetota</taxon>
        <taxon>Planctomycetia</taxon>
        <taxon>Gemmatales</taxon>
        <taxon>Gemmataceae</taxon>
        <taxon>Gemmata</taxon>
    </lineage>
</organism>
<reference evidence="1 2" key="1">
    <citation type="submission" date="2018-01" db="EMBL/GenBank/DDBJ databases">
        <title>G. obscuriglobus.</title>
        <authorList>
            <person name="Franke J."/>
            <person name="Blomberg W."/>
            <person name="Selmecki A."/>
        </authorList>
    </citation>
    <scope>NUCLEOTIDE SEQUENCE [LARGE SCALE GENOMIC DNA]</scope>
    <source>
        <strain evidence="1 2">DSM 5831</strain>
    </source>
</reference>
<evidence type="ECO:0000313" key="1">
    <source>
        <dbReference type="EMBL" id="AWM42202.1"/>
    </source>
</evidence>
<proteinExistence type="predicted"/>
<keyword evidence="2" id="KW-1185">Reference proteome</keyword>
<gene>
    <name evidence="1" type="ORF">C1280_10205</name>
</gene>
<evidence type="ECO:0000313" key="2">
    <source>
        <dbReference type="Proteomes" id="UP000245802"/>
    </source>
</evidence>
<accession>A0A2Z3HCS3</accession>
<dbReference type="Proteomes" id="UP000245802">
    <property type="component" value="Chromosome"/>
</dbReference>
<dbReference type="EMBL" id="CP025958">
    <property type="protein sequence ID" value="AWM42202.1"/>
    <property type="molecule type" value="Genomic_DNA"/>
</dbReference>
<name>A0A2Z3HCS3_9BACT</name>
<protein>
    <submittedName>
        <fullName evidence="1">Uncharacterized protein</fullName>
    </submittedName>
</protein>
<dbReference type="AlphaFoldDB" id="A0A2Z3HCS3"/>